<dbReference type="InterPro" id="IPR036388">
    <property type="entry name" value="WH-like_DNA-bd_sf"/>
</dbReference>
<dbReference type="Proteomes" id="UP000494260">
    <property type="component" value="Unassembled WGS sequence"/>
</dbReference>
<keyword evidence="6 8" id="KW-0804">Transcription</keyword>
<accession>A0A6P2U1Z9</accession>
<dbReference type="GO" id="GO:1900376">
    <property type="term" value="P:regulation of secondary metabolite biosynthetic process"/>
    <property type="evidence" value="ECO:0007669"/>
    <property type="project" value="TreeGrafter"/>
</dbReference>
<dbReference type="Gene3D" id="3.30.1490.190">
    <property type="match status" value="1"/>
</dbReference>
<evidence type="ECO:0000256" key="2">
    <source>
        <dbReference type="ARBA" id="ARBA00022491"/>
    </source>
</evidence>
<dbReference type="GO" id="GO:0045892">
    <property type="term" value="P:negative regulation of DNA-templated transcription"/>
    <property type="evidence" value="ECO:0007669"/>
    <property type="project" value="TreeGrafter"/>
</dbReference>
<dbReference type="EMBL" id="CABVQH010000006">
    <property type="protein sequence ID" value="VWC68842.1"/>
    <property type="molecule type" value="Genomic_DNA"/>
</dbReference>
<evidence type="ECO:0000256" key="5">
    <source>
        <dbReference type="ARBA" id="ARBA00023125"/>
    </source>
</evidence>
<feature type="binding site" evidence="7">
    <location>
        <position position="96"/>
    </location>
    <ligand>
        <name>Zn(2+)</name>
        <dbReference type="ChEBI" id="CHEBI:29105"/>
    </ligand>
</feature>
<evidence type="ECO:0000256" key="3">
    <source>
        <dbReference type="ARBA" id="ARBA00022833"/>
    </source>
</evidence>
<sequence length="141" mass="15397">MKAIYTELARAGIRPTASRFSVLKLFREHPDAHFSVEQIYRTLSGGPEPVSLASTYRTLSAFVESGLVTSASLGDSRVVYELNHGRPHHHLVCRRCGDICDLHDDDLTAQFERVASGHRYTCHTAALVISGTCPACQAKGG</sequence>
<dbReference type="CDD" id="cd07153">
    <property type="entry name" value="Fur_like"/>
    <property type="match status" value="1"/>
</dbReference>
<keyword evidence="7 8" id="KW-0479">Metal-binding</keyword>
<dbReference type="PANTHER" id="PTHR33202">
    <property type="entry name" value="ZINC UPTAKE REGULATION PROTEIN"/>
    <property type="match status" value="1"/>
</dbReference>
<evidence type="ECO:0000256" key="8">
    <source>
        <dbReference type="RuleBase" id="RU364037"/>
    </source>
</evidence>
<keyword evidence="2 8" id="KW-0678">Repressor</keyword>
<reference evidence="9 10" key="1">
    <citation type="submission" date="2019-09" db="EMBL/GenBank/DDBJ databases">
        <authorList>
            <person name="Depoorter E."/>
        </authorList>
    </citation>
    <scope>NUCLEOTIDE SEQUENCE [LARGE SCALE GENOMIC DNA]</scope>
    <source>
        <strain evidence="9">R-18109</strain>
    </source>
</reference>
<evidence type="ECO:0000256" key="4">
    <source>
        <dbReference type="ARBA" id="ARBA00023015"/>
    </source>
</evidence>
<dbReference type="PANTHER" id="PTHR33202:SF7">
    <property type="entry name" value="FERRIC UPTAKE REGULATION PROTEIN"/>
    <property type="match status" value="1"/>
</dbReference>
<comment type="subunit">
    <text evidence="8">Homodimer.</text>
</comment>
<feature type="binding site" evidence="7">
    <location>
        <position position="133"/>
    </location>
    <ligand>
        <name>Zn(2+)</name>
        <dbReference type="ChEBI" id="CHEBI:29105"/>
    </ligand>
</feature>
<dbReference type="GO" id="GO:0008270">
    <property type="term" value="F:zinc ion binding"/>
    <property type="evidence" value="ECO:0007669"/>
    <property type="project" value="TreeGrafter"/>
</dbReference>
<dbReference type="SUPFAM" id="SSF46785">
    <property type="entry name" value="Winged helix' DNA-binding domain"/>
    <property type="match status" value="1"/>
</dbReference>
<dbReference type="InterPro" id="IPR036390">
    <property type="entry name" value="WH_DNA-bd_sf"/>
</dbReference>
<dbReference type="Gene3D" id="1.10.10.10">
    <property type="entry name" value="Winged helix-like DNA-binding domain superfamily/Winged helix DNA-binding domain"/>
    <property type="match status" value="1"/>
</dbReference>
<dbReference type="GO" id="GO:0000976">
    <property type="term" value="F:transcription cis-regulatory region binding"/>
    <property type="evidence" value="ECO:0007669"/>
    <property type="project" value="TreeGrafter"/>
</dbReference>
<comment type="cofactor">
    <cofactor evidence="7">
        <name>Zn(2+)</name>
        <dbReference type="ChEBI" id="CHEBI:29105"/>
    </cofactor>
    <text evidence="7">Binds 1 zinc ion per subunit.</text>
</comment>
<evidence type="ECO:0000256" key="6">
    <source>
        <dbReference type="ARBA" id="ARBA00023163"/>
    </source>
</evidence>
<organism evidence="9 10">
    <name type="scientific">Burkholderia lata (strain ATCC 17760 / DSM 23089 / LMG 22485 / NCIMB 9086 / R18194 / 383)</name>
    <dbReference type="NCBI Taxonomy" id="482957"/>
    <lineage>
        <taxon>Bacteria</taxon>
        <taxon>Pseudomonadati</taxon>
        <taxon>Pseudomonadota</taxon>
        <taxon>Betaproteobacteria</taxon>
        <taxon>Burkholderiales</taxon>
        <taxon>Burkholderiaceae</taxon>
        <taxon>Burkholderia</taxon>
        <taxon>Burkholderia cepacia complex</taxon>
    </lineage>
</organism>
<dbReference type="GO" id="GO:0005737">
    <property type="term" value="C:cytoplasm"/>
    <property type="evidence" value="ECO:0007669"/>
    <property type="project" value="UniProtKB-SubCell"/>
</dbReference>
<protein>
    <recommendedName>
        <fullName evidence="8">Ferric uptake regulation protein</fullName>
    </recommendedName>
</protein>
<gene>
    <name evidence="8" type="primary">fur</name>
    <name evidence="9" type="ORF">BLA18109_02337</name>
</gene>
<feature type="binding site" evidence="7">
    <location>
        <position position="93"/>
    </location>
    <ligand>
        <name>Zn(2+)</name>
        <dbReference type="ChEBI" id="CHEBI:29105"/>
    </ligand>
</feature>
<evidence type="ECO:0000313" key="9">
    <source>
        <dbReference type="EMBL" id="VWC68842.1"/>
    </source>
</evidence>
<feature type="binding site" evidence="7">
    <location>
        <position position="136"/>
    </location>
    <ligand>
        <name>Zn(2+)</name>
        <dbReference type="ChEBI" id="CHEBI:29105"/>
    </ligand>
</feature>
<dbReference type="InterPro" id="IPR002481">
    <property type="entry name" value="FUR"/>
</dbReference>
<comment type="similarity">
    <text evidence="1 8">Belongs to the Fur family.</text>
</comment>
<keyword evidence="8" id="KW-0963">Cytoplasm</keyword>
<dbReference type="AlphaFoldDB" id="A0A6P2U1Z9"/>
<evidence type="ECO:0000256" key="1">
    <source>
        <dbReference type="ARBA" id="ARBA00007957"/>
    </source>
</evidence>
<proteinExistence type="inferred from homology"/>
<keyword evidence="5 8" id="KW-0238">DNA-binding</keyword>
<evidence type="ECO:0000256" key="7">
    <source>
        <dbReference type="PIRSR" id="PIRSR602481-1"/>
    </source>
</evidence>
<dbReference type="GO" id="GO:0003700">
    <property type="term" value="F:DNA-binding transcription factor activity"/>
    <property type="evidence" value="ECO:0007669"/>
    <property type="project" value="UniProtKB-UniRule"/>
</dbReference>
<keyword evidence="4 8" id="KW-0805">Transcription regulation</keyword>
<comment type="subcellular location">
    <subcellularLocation>
        <location evidence="8">Cytoplasm</location>
    </subcellularLocation>
</comment>
<dbReference type="InterPro" id="IPR043135">
    <property type="entry name" value="Fur_C"/>
</dbReference>
<dbReference type="RefSeq" id="WP_174950655.1">
    <property type="nucleotide sequence ID" value="NZ_CABVQH010000006.1"/>
</dbReference>
<dbReference type="Pfam" id="PF01475">
    <property type="entry name" value="FUR"/>
    <property type="match status" value="1"/>
</dbReference>
<keyword evidence="3 7" id="KW-0862">Zinc</keyword>
<keyword evidence="8" id="KW-0408">Iron</keyword>
<evidence type="ECO:0000313" key="10">
    <source>
        <dbReference type="Proteomes" id="UP000494260"/>
    </source>
</evidence>
<name>A0A6P2U1Z9_BURL3</name>